<dbReference type="Pfam" id="PF01979">
    <property type="entry name" value="Amidohydro_1"/>
    <property type="match status" value="1"/>
</dbReference>
<accession>A0A9Q8QED2</accession>
<organism evidence="13 14">
    <name type="scientific">Purpureocillium takamizusanense</name>
    <dbReference type="NCBI Taxonomy" id="2060973"/>
    <lineage>
        <taxon>Eukaryota</taxon>
        <taxon>Fungi</taxon>
        <taxon>Dikarya</taxon>
        <taxon>Ascomycota</taxon>
        <taxon>Pezizomycotina</taxon>
        <taxon>Sordariomycetes</taxon>
        <taxon>Hypocreomycetidae</taxon>
        <taxon>Hypocreales</taxon>
        <taxon>Ophiocordycipitaceae</taxon>
        <taxon>Purpureocillium</taxon>
    </lineage>
</organism>
<dbReference type="RefSeq" id="XP_047842735.1">
    <property type="nucleotide sequence ID" value="XM_047986752.1"/>
</dbReference>
<evidence type="ECO:0000313" key="13">
    <source>
        <dbReference type="EMBL" id="UNI19254.1"/>
    </source>
</evidence>
<dbReference type="SUPFAM" id="SSF51556">
    <property type="entry name" value="Metallo-dependent hydrolases"/>
    <property type="match status" value="1"/>
</dbReference>
<dbReference type="Proteomes" id="UP000829364">
    <property type="component" value="Chromosome 4"/>
</dbReference>
<dbReference type="GO" id="GO:0008892">
    <property type="term" value="F:guanine deaminase activity"/>
    <property type="evidence" value="ECO:0007669"/>
    <property type="project" value="UniProtKB-EC"/>
</dbReference>
<proteinExistence type="inferred from homology"/>
<evidence type="ECO:0000256" key="10">
    <source>
        <dbReference type="ARBA" id="ARBA00069860"/>
    </source>
</evidence>
<sequence length="457" mass="49002">MAGQDSRPAAFHGVIIQSTGPEDLAILEDALLAVDANGIIKSLEAGVSRQDVATRLAALGLDDCRLTELCPGQFLIPGFVDTHNHAPQWLHRGLGQGMQILEWLSSTAFPNEARFEDPEHARTAYSSLVDGMLRQGVTTASYYSSLHGEATQILADTCLAKGQRALVGKCNMNRGSPDYYRDASVEESVRVTRDCIDHIRGIDPSGSMIRPVLTPRFAISCEDRLLAALGDMAAEDPTMAIQTHFNESEQEVAATRSLFPGFANEADLYQHFGLLGPRSILAHCTIMTPYETRRLSELGCGVAHCPTANMTVGGGFMAAPIREFLGQGIHVGLGTDSGGGYSSSMLNAMRHALVASFARDFLDARDGAAALSLDQVFHMATAGGARVVGFGDAVGDLNPGKQFDALLVDMRACRGGVNAPMQAGDSLRTTFEKFIMTGDDRNIVQVMVRGRVVLDRA</sequence>
<dbReference type="InterPro" id="IPR032466">
    <property type="entry name" value="Metal_Hydrolase"/>
</dbReference>
<comment type="similarity">
    <text evidence="3">Belongs to the metallo-dependent hydrolases superfamily. ATZ/TRZ family.</text>
</comment>
<dbReference type="InterPro" id="IPR006680">
    <property type="entry name" value="Amidohydro-rel"/>
</dbReference>
<evidence type="ECO:0000256" key="7">
    <source>
        <dbReference type="ARBA" id="ARBA00022833"/>
    </source>
</evidence>
<comment type="cofactor">
    <cofactor evidence="1">
        <name>Zn(2+)</name>
        <dbReference type="ChEBI" id="CHEBI:29105"/>
    </cofactor>
</comment>
<evidence type="ECO:0000313" key="14">
    <source>
        <dbReference type="Proteomes" id="UP000829364"/>
    </source>
</evidence>
<dbReference type="GeneID" id="72067399"/>
<dbReference type="OrthoDB" id="194468at2759"/>
<comment type="catalytic activity">
    <reaction evidence="8">
        <text>guanine + H2O + H(+) = xanthine + NH4(+)</text>
        <dbReference type="Rhea" id="RHEA:14665"/>
        <dbReference type="ChEBI" id="CHEBI:15377"/>
        <dbReference type="ChEBI" id="CHEBI:15378"/>
        <dbReference type="ChEBI" id="CHEBI:16235"/>
        <dbReference type="ChEBI" id="CHEBI:17712"/>
        <dbReference type="ChEBI" id="CHEBI:28938"/>
        <dbReference type="EC" id="3.5.4.3"/>
    </reaction>
</comment>
<evidence type="ECO:0000256" key="9">
    <source>
        <dbReference type="ARBA" id="ARBA00056079"/>
    </source>
</evidence>
<dbReference type="AlphaFoldDB" id="A0A9Q8QED2"/>
<feature type="domain" description="Amidohydrolase-related" evidence="12">
    <location>
        <begin position="74"/>
        <end position="453"/>
    </location>
</feature>
<dbReference type="KEGG" id="ptkz:JDV02_005450"/>
<keyword evidence="6 13" id="KW-0378">Hydrolase</keyword>
<evidence type="ECO:0000256" key="2">
    <source>
        <dbReference type="ARBA" id="ARBA00004984"/>
    </source>
</evidence>
<keyword evidence="14" id="KW-1185">Reference proteome</keyword>
<dbReference type="GO" id="GO:0046098">
    <property type="term" value="P:guanine metabolic process"/>
    <property type="evidence" value="ECO:0007669"/>
    <property type="project" value="TreeGrafter"/>
</dbReference>
<comment type="function">
    <text evidence="9">Catalyzes the hydrolytic deamination of guanine, producing xanthine and ammonia.</text>
</comment>
<dbReference type="Gene3D" id="3.20.20.140">
    <property type="entry name" value="Metal-dependent hydrolases"/>
    <property type="match status" value="1"/>
</dbReference>
<dbReference type="InterPro" id="IPR051607">
    <property type="entry name" value="Metallo-dep_hydrolases"/>
</dbReference>
<dbReference type="EMBL" id="CP086357">
    <property type="protein sequence ID" value="UNI19254.1"/>
    <property type="molecule type" value="Genomic_DNA"/>
</dbReference>
<dbReference type="GO" id="GO:0005829">
    <property type="term" value="C:cytosol"/>
    <property type="evidence" value="ECO:0007669"/>
    <property type="project" value="TreeGrafter"/>
</dbReference>
<reference evidence="13" key="1">
    <citation type="submission" date="2021-11" db="EMBL/GenBank/DDBJ databases">
        <title>Purpureocillium_takamizusanense_genome.</title>
        <authorList>
            <person name="Nguyen N.-H."/>
        </authorList>
    </citation>
    <scope>NUCLEOTIDE SEQUENCE</scope>
    <source>
        <strain evidence="13">PT3</strain>
    </source>
</reference>
<gene>
    <name evidence="13" type="ORF">JDV02_005450</name>
</gene>
<evidence type="ECO:0000256" key="8">
    <source>
        <dbReference type="ARBA" id="ARBA00051148"/>
    </source>
</evidence>
<evidence type="ECO:0000256" key="5">
    <source>
        <dbReference type="ARBA" id="ARBA00022723"/>
    </source>
</evidence>
<dbReference type="Gene3D" id="2.30.40.10">
    <property type="entry name" value="Urease, subunit C, domain 1"/>
    <property type="match status" value="1"/>
</dbReference>
<dbReference type="InterPro" id="IPR011059">
    <property type="entry name" value="Metal-dep_hydrolase_composite"/>
</dbReference>
<dbReference type="PANTHER" id="PTHR11271">
    <property type="entry name" value="GUANINE DEAMINASE"/>
    <property type="match status" value="1"/>
</dbReference>
<dbReference type="EC" id="3.5.4.3" evidence="4"/>
<dbReference type="FunFam" id="3.20.20.140:FF:000022">
    <property type="entry name" value="Guanine deaminase"/>
    <property type="match status" value="1"/>
</dbReference>
<keyword evidence="7" id="KW-0862">Zinc</keyword>
<dbReference type="PANTHER" id="PTHR11271:SF49">
    <property type="entry name" value="GUANINE DEAMINASE"/>
    <property type="match status" value="1"/>
</dbReference>
<dbReference type="SUPFAM" id="SSF51338">
    <property type="entry name" value="Composite domain of metallo-dependent hydrolases"/>
    <property type="match status" value="1"/>
</dbReference>
<keyword evidence="5" id="KW-0479">Metal-binding</keyword>
<evidence type="ECO:0000256" key="4">
    <source>
        <dbReference type="ARBA" id="ARBA00012781"/>
    </source>
</evidence>
<dbReference type="GO" id="GO:0008270">
    <property type="term" value="F:zinc ion binding"/>
    <property type="evidence" value="ECO:0007669"/>
    <property type="project" value="TreeGrafter"/>
</dbReference>
<evidence type="ECO:0000256" key="6">
    <source>
        <dbReference type="ARBA" id="ARBA00022801"/>
    </source>
</evidence>
<evidence type="ECO:0000256" key="11">
    <source>
        <dbReference type="ARBA" id="ARBA00083147"/>
    </source>
</evidence>
<name>A0A9Q8QED2_9HYPO</name>
<evidence type="ECO:0000256" key="3">
    <source>
        <dbReference type="ARBA" id="ARBA00006745"/>
    </source>
</evidence>
<comment type="pathway">
    <text evidence="2">Purine metabolism; guanine degradation; xanthine from guanine: step 1/1.</text>
</comment>
<evidence type="ECO:0000259" key="12">
    <source>
        <dbReference type="Pfam" id="PF01979"/>
    </source>
</evidence>
<protein>
    <recommendedName>
        <fullName evidence="10">Probable guanine deaminase</fullName>
        <ecNumber evidence="4">3.5.4.3</ecNumber>
    </recommendedName>
    <alternativeName>
        <fullName evidence="11">Guanine aminohydrolase</fullName>
    </alternativeName>
</protein>
<evidence type="ECO:0000256" key="1">
    <source>
        <dbReference type="ARBA" id="ARBA00001947"/>
    </source>
</evidence>